<feature type="region of interest" description="Disordered" evidence="1">
    <location>
        <begin position="1"/>
        <end position="141"/>
    </location>
</feature>
<name>A0AAV7P641_PLEWA</name>
<dbReference type="EMBL" id="JANPWB010000011">
    <property type="protein sequence ID" value="KAJ1123690.1"/>
    <property type="molecule type" value="Genomic_DNA"/>
</dbReference>
<evidence type="ECO:0000313" key="2">
    <source>
        <dbReference type="EMBL" id="KAJ1123690.1"/>
    </source>
</evidence>
<protein>
    <submittedName>
        <fullName evidence="2">Uncharacterized protein</fullName>
    </submittedName>
</protein>
<keyword evidence="3" id="KW-1185">Reference proteome</keyword>
<reference evidence="2" key="1">
    <citation type="journal article" date="2022" name="bioRxiv">
        <title>Sequencing and chromosome-scale assembly of the giantPleurodeles waltlgenome.</title>
        <authorList>
            <person name="Brown T."/>
            <person name="Elewa A."/>
            <person name="Iarovenko S."/>
            <person name="Subramanian E."/>
            <person name="Araus A.J."/>
            <person name="Petzold A."/>
            <person name="Susuki M."/>
            <person name="Suzuki K.-i.T."/>
            <person name="Hayashi T."/>
            <person name="Toyoda A."/>
            <person name="Oliveira C."/>
            <person name="Osipova E."/>
            <person name="Leigh N.D."/>
            <person name="Simon A."/>
            <person name="Yun M.H."/>
        </authorList>
    </citation>
    <scope>NUCLEOTIDE SEQUENCE</scope>
    <source>
        <strain evidence="2">20211129_DDA</strain>
        <tissue evidence="2">Liver</tissue>
    </source>
</reference>
<proteinExistence type="predicted"/>
<evidence type="ECO:0000256" key="1">
    <source>
        <dbReference type="SAM" id="MobiDB-lite"/>
    </source>
</evidence>
<dbReference type="Proteomes" id="UP001066276">
    <property type="component" value="Chromosome 7"/>
</dbReference>
<feature type="compositionally biased region" description="Gly residues" evidence="1">
    <location>
        <begin position="1"/>
        <end position="12"/>
    </location>
</feature>
<dbReference type="AlphaFoldDB" id="A0AAV7P641"/>
<feature type="compositionally biased region" description="Polar residues" evidence="1">
    <location>
        <begin position="108"/>
        <end position="121"/>
    </location>
</feature>
<accession>A0AAV7P641</accession>
<sequence>MGSEGGGVTGRGSGKRRRETGETLGAGTQEQDQEGDEAKKAATGHRRKSSLMLRHAWKRAVSPQETTDEDMTLQTRRREGGSSGIFRRFPVPGQQRGANPPEPAPKTSAEQSGAAHSSPPANRTGEPPSAPGLQAAGSPCP</sequence>
<gene>
    <name evidence="2" type="ORF">NDU88_002158</name>
</gene>
<comment type="caution">
    <text evidence="2">The sequence shown here is derived from an EMBL/GenBank/DDBJ whole genome shotgun (WGS) entry which is preliminary data.</text>
</comment>
<evidence type="ECO:0000313" key="3">
    <source>
        <dbReference type="Proteomes" id="UP001066276"/>
    </source>
</evidence>
<organism evidence="2 3">
    <name type="scientific">Pleurodeles waltl</name>
    <name type="common">Iberian ribbed newt</name>
    <dbReference type="NCBI Taxonomy" id="8319"/>
    <lineage>
        <taxon>Eukaryota</taxon>
        <taxon>Metazoa</taxon>
        <taxon>Chordata</taxon>
        <taxon>Craniata</taxon>
        <taxon>Vertebrata</taxon>
        <taxon>Euteleostomi</taxon>
        <taxon>Amphibia</taxon>
        <taxon>Batrachia</taxon>
        <taxon>Caudata</taxon>
        <taxon>Salamandroidea</taxon>
        <taxon>Salamandridae</taxon>
        <taxon>Pleurodelinae</taxon>
        <taxon>Pleurodeles</taxon>
    </lineage>
</organism>